<dbReference type="EMBL" id="CM042880">
    <property type="protein sequence ID" value="KAI4388386.1"/>
    <property type="molecule type" value="Genomic_DNA"/>
</dbReference>
<proteinExistence type="predicted"/>
<name>A0ACB9SEA8_9MYRT</name>
<protein>
    <submittedName>
        <fullName evidence="1">Uncharacterized protein</fullName>
    </submittedName>
</protein>
<dbReference type="Proteomes" id="UP001057402">
    <property type="component" value="Chromosome 1"/>
</dbReference>
<sequence>MSSAESREIIQEAVKCMRHSKRAVLTGDDVDSFLRLRNLEPTYGFTSNDAPQAPPEISVIIHWLALEGVQQAIPENPPVEEGKRLEYKDVGISADVSLSIKHVVTKELPL</sequence>
<evidence type="ECO:0000313" key="2">
    <source>
        <dbReference type="Proteomes" id="UP001057402"/>
    </source>
</evidence>
<comment type="caution">
    <text evidence="1">The sequence shown here is derived from an EMBL/GenBank/DDBJ whole genome shotgun (WGS) entry which is preliminary data.</text>
</comment>
<reference evidence="2" key="1">
    <citation type="journal article" date="2023" name="Front. Plant Sci.">
        <title>Chromosomal-level genome assembly of Melastoma candidum provides insights into trichome evolution.</title>
        <authorList>
            <person name="Zhong Y."/>
            <person name="Wu W."/>
            <person name="Sun C."/>
            <person name="Zou P."/>
            <person name="Liu Y."/>
            <person name="Dai S."/>
            <person name="Zhou R."/>
        </authorList>
    </citation>
    <scope>NUCLEOTIDE SEQUENCE [LARGE SCALE GENOMIC DNA]</scope>
</reference>
<keyword evidence="2" id="KW-1185">Reference proteome</keyword>
<organism evidence="1 2">
    <name type="scientific">Melastoma candidum</name>
    <dbReference type="NCBI Taxonomy" id="119954"/>
    <lineage>
        <taxon>Eukaryota</taxon>
        <taxon>Viridiplantae</taxon>
        <taxon>Streptophyta</taxon>
        <taxon>Embryophyta</taxon>
        <taxon>Tracheophyta</taxon>
        <taxon>Spermatophyta</taxon>
        <taxon>Magnoliopsida</taxon>
        <taxon>eudicotyledons</taxon>
        <taxon>Gunneridae</taxon>
        <taxon>Pentapetalae</taxon>
        <taxon>rosids</taxon>
        <taxon>malvids</taxon>
        <taxon>Myrtales</taxon>
        <taxon>Melastomataceae</taxon>
        <taxon>Melastomatoideae</taxon>
        <taxon>Melastomateae</taxon>
        <taxon>Melastoma</taxon>
    </lineage>
</organism>
<gene>
    <name evidence="1" type="ORF">MLD38_000719</name>
</gene>
<accession>A0ACB9SEA8</accession>
<evidence type="ECO:0000313" key="1">
    <source>
        <dbReference type="EMBL" id="KAI4388386.1"/>
    </source>
</evidence>